<evidence type="ECO:0000256" key="5">
    <source>
        <dbReference type="ARBA" id="ARBA00023242"/>
    </source>
</evidence>
<proteinExistence type="inferred from homology"/>
<dbReference type="Pfam" id="PF21913">
    <property type="entry name" value="ORC6_2nd"/>
    <property type="match status" value="1"/>
</dbReference>
<dbReference type="Gene3D" id="1.10.472.10">
    <property type="entry name" value="Cyclin-like"/>
    <property type="match status" value="1"/>
</dbReference>
<evidence type="ECO:0000313" key="8">
    <source>
        <dbReference type="EMBL" id="ETO08214.1"/>
    </source>
</evidence>
<evidence type="ECO:0000256" key="4">
    <source>
        <dbReference type="ARBA" id="ARBA00023125"/>
    </source>
</evidence>
<dbReference type="Pfam" id="PF05460">
    <property type="entry name" value="ORC6"/>
    <property type="match status" value="1"/>
</dbReference>
<dbReference type="GO" id="GO:0005664">
    <property type="term" value="C:nuclear origin of replication recognition complex"/>
    <property type="evidence" value="ECO:0007669"/>
    <property type="project" value="InterPro"/>
</dbReference>
<organism evidence="8 9">
    <name type="scientific">Reticulomyxa filosa</name>
    <dbReference type="NCBI Taxonomy" id="46433"/>
    <lineage>
        <taxon>Eukaryota</taxon>
        <taxon>Sar</taxon>
        <taxon>Rhizaria</taxon>
        <taxon>Retaria</taxon>
        <taxon>Foraminifera</taxon>
        <taxon>Monothalamids</taxon>
        <taxon>Reticulomyxidae</taxon>
        <taxon>Reticulomyxa</taxon>
    </lineage>
</organism>
<dbReference type="GO" id="GO:0003677">
    <property type="term" value="F:DNA binding"/>
    <property type="evidence" value="ECO:0007669"/>
    <property type="project" value="UniProtKB-KW"/>
</dbReference>
<evidence type="ECO:0000259" key="6">
    <source>
        <dbReference type="Pfam" id="PF05460"/>
    </source>
</evidence>
<keyword evidence="9" id="KW-1185">Reference proteome</keyword>
<dbReference type="Proteomes" id="UP000023152">
    <property type="component" value="Unassembled WGS sequence"/>
</dbReference>
<reference evidence="8 9" key="1">
    <citation type="journal article" date="2013" name="Curr. Biol.">
        <title>The Genome of the Foraminiferan Reticulomyxa filosa.</title>
        <authorList>
            <person name="Glockner G."/>
            <person name="Hulsmann N."/>
            <person name="Schleicher M."/>
            <person name="Noegel A.A."/>
            <person name="Eichinger L."/>
            <person name="Gallinger C."/>
            <person name="Pawlowski J."/>
            <person name="Sierra R."/>
            <person name="Euteneuer U."/>
            <person name="Pillet L."/>
            <person name="Moustafa A."/>
            <person name="Platzer M."/>
            <person name="Groth M."/>
            <person name="Szafranski K."/>
            <person name="Schliwa M."/>
        </authorList>
    </citation>
    <scope>NUCLEOTIDE SEQUENCE [LARGE SCALE GENOMIC DNA]</scope>
</reference>
<name>X6M2R2_RETFI</name>
<keyword evidence="3" id="KW-0235">DNA replication</keyword>
<gene>
    <name evidence="8" type="ORF">RFI_29176</name>
</gene>
<evidence type="ECO:0000256" key="3">
    <source>
        <dbReference type="ARBA" id="ARBA00022705"/>
    </source>
</evidence>
<dbReference type="EMBL" id="ASPP01025259">
    <property type="protein sequence ID" value="ETO08214.1"/>
    <property type="molecule type" value="Genomic_DNA"/>
</dbReference>
<feature type="domain" description="ORC6 second cyclin-like" evidence="7">
    <location>
        <begin position="97"/>
        <end position="157"/>
    </location>
</feature>
<evidence type="ECO:0000256" key="2">
    <source>
        <dbReference type="ARBA" id="ARBA00010840"/>
    </source>
</evidence>
<dbReference type="AlphaFoldDB" id="X6M2R2"/>
<evidence type="ECO:0000313" key="9">
    <source>
        <dbReference type="Proteomes" id="UP000023152"/>
    </source>
</evidence>
<dbReference type="InterPro" id="IPR008721">
    <property type="entry name" value="ORC6_cyclin_first"/>
</dbReference>
<accession>X6M2R2</accession>
<sequence>MEVCAREMNLLCQKLSAPENVVTKAQEYLRKLNRKTNNYVGQADMFKYLICIELAYRFYDLSWEQPKADALGAKAKSYSSSRAMIASILGFQILKSFDELCEKFKCEHISNRFQPMFEKYCQRKLQSLPSIQKSYINFGQSIYKAAVFYTVAKEAKVGFILLHFTFGADLEKFEALLRFLLCQRIFKKYK</sequence>
<dbReference type="PANTHER" id="PTHR13394">
    <property type="entry name" value="ORIGIN RECOGNITION COMPLEX SUBUNIT 6"/>
    <property type="match status" value="1"/>
</dbReference>
<feature type="domain" description="ORC6 first cyclin-like" evidence="6">
    <location>
        <begin position="16"/>
        <end position="91"/>
    </location>
</feature>
<dbReference type="InterPro" id="IPR054113">
    <property type="entry name" value="ORC6_cyclin-like_2nd"/>
</dbReference>
<protein>
    <submittedName>
        <fullName evidence="8">Uncharacterized protein</fullName>
    </submittedName>
</protein>
<evidence type="ECO:0000256" key="1">
    <source>
        <dbReference type="ARBA" id="ARBA00004123"/>
    </source>
</evidence>
<comment type="subcellular location">
    <subcellularLocation>
        <location evidence="1">Nucleus</location>
    </subcellularLocation>
</comment>
<comment type="similarity">
    <text evidence="2">Belongs to the ORC6 family.</text>
</comment>
<keyword evidence="5" id="KW-0539">Nucleus</keyword>
<dbReference type="PANTHER" id="PTHR13394:SF0">
    <property type="entry name" value="ORIGIN RECOGNITION COMPLEX SUBUNIT 6"/>
    <property type="match status" value="1"/>
</dbReference>
<dbReference type="GO" id="GO:0006270">
    <property type="term" value="P:DNA replication initiation"/>
    <property type="evidence" value="ECO:0007669"/>
    <property type="project" value="TreeGrafter"/>
</dbReference>
<keyword evidence="4" id="KW-0238">DNA-binding</keyword>
<dbReference type="InterPro" id="IPR020529">
    <property type="entry name" value="ORC6_met/pln"/>
</dbReference>
<evidence type="ECO:0000259" key="7">
    <source>
        <dbReference type="Pfam" id="PF21913"/>
    </source>
</evidence>
<comment type="caution">
    <text evidence="8">The sequence shown here is derived from an EMBL/GenBank/DDBJ whole genome shotgun (WGS) entry which is preliminary data.</text>
</comment>